<sequence length="261" mass="28178">MKRAGERFATALRFTLVGHARNRLAIILIVLFLPVWIYSFRAMAAQKDVRFRLRAVGQDVIANTSHMTQVCGALNVVTAIVGFMMFMATFHSGPLDRRLVLAGYGRAQLVLAKGTALLLLSALISAYTTALLSVTWGVRQPWLMSAALFSGAITYGGIGILLGALLSGELEGVLCVILTDIFDLGSQNPVTYPSGDGTVLPLLPLYGALQSALAARFTDTSPVSHLLLGPLWFGLTAAMGLTVFFLRTRRYPTREALMEAT</sequence>
<dbReference type="RefSeq" id="WP_397614909.1">
    <property type="nucleotide sequence ID" value="NZ_JBIRRB010000020.1"/>
</dbReference>
<dbReference type="EMBL" id="JBIRRB010000020">
    <property type="protein sequence ID" value="MFI0915323.1"/>
    <property type="molecule type" value="Genomic_DNA"/>
</dbReference>
<feature type="transmembrane region" description="Helical" evidence="1">
    <location>
        <begin position="110"/>
        <end position="134"/>
    </location>
</feature>
<feature type="transmembrane region" description="Helical" evidence="1">
    <location>
        <begin position="226"/>
        <end position="246"/>
    </location>
</feature>
<evidence type="ECO:0000313" key="3">
    <source>
        <dbReference type="Proteomes" id="UP001611162"/>
    </source>
</evidence>
<keyword evidence="1" id="KW-0812">Transmembrane</keyword>
<feature type="transmembrane region" description="Helical" evidence="1">
    <location>
        <begin position="70"/>
        <end position="90"/>
    </location>
</feature>
<dbReference type="Proteomes" id="UP001611162">
    <property type="component" value="Unassembled WGS sequence"/>
</dbReference>
<proteinExistence type="predicted"/>
<feature type="transmembrane region" description="Helical" evidence="1">
    <location>
        <begin position="24"/>
        <end position="44"/>
    </location>
</feature>
<evidence type="ECO:0000313" key="2">
    <source>
        <dbReference type="EMBL" id="MFI0915323.1"/>
    </source>
</evidence>
<keyword evidence="1" id="KW-0472">Membrane</keyword>
<keyword evidence="1" id="KW-1133">Transmembrane helix</keyword>
<evidence type="ECO:0000256" key="1">
    <source>
        <dbReference type="SAM" id="Phobius"/>
    </source>
</evidence>
<keyword evidence="3" id="KW-1185">Reference proteome</keyword>
<protein>
    <submittedName>
        <fullName evidence="2">ABC transporter permease</fullName>
    </submittedName>
</protein>
<organism evidence="2 3">
    <name type="scientific">Streptomyces abikoensis</name>
    <dbReference type="NCBI Taxonomy" id="97398"/>
    <lineage>
        <taxon>Bacteria</taxon>
        <taxon>Bacillati</taxon>
        <taxon>Actinomycetota</taxon>
        <taxon>Actinomycetes</taxon>
        <taxon>Kitasatosporales</taxon>
        <taxon>Streptomycetaceae</taxon>
        <taxon>Streptomyces</taxon>
    </lineage>
</organism>
<accession>A0ABW7THH8</accession>
<name>A0ABW7THH8_9ACTN</name>
<feature type="transmembrane region" description="Helical" evidence="1">
    <location>
        <begin position="146"/>
        <end position="166"/>
    </location>
</feature>
<reference evidence="2 3" key="1">
    <citation type="submission" date="2024-10" db="EMBL/GenBank/DDBJ databases">
        <title>The Natural Products Discovery Center: Release of the First 8490 Sequenced Strains for Exploring Actinobacteria Biosynthetic Diversity.</title>
        <authorList>
            <person name="Kalkreuter E."/>
            <person name="Kautsar S.A."/>
            <person name="Yang D."/>
            <person name="Bader C.D."/>
            <person name="Teijaro C.N."/>
            <person name="Fluegel L."/>
            <person name="Davis C.M."/>
            <person name="Simpson J.R."/>
            <person name="Lauterbach L."/>
            <person name="Steele A.D."/>
            <person name="Gui C."/>
            <person name="Meng S."/>
            <person name="Li G."/>
            <person name="Viehrig K."/>
            <person name="Ye F."/>
            <person name="Su P."/>
            <person name="Kiefer A.F."/>
            <person name="Nichols A."/>
            <person name="Cepeda A.J."/>
            <person name="Yan W."/>
            <person name="Fan B."/>
            <person name="Jiang Y."/>
            <person name="Adhikari A."/>
            <person name="Zheng C.-J."/>
            <person name="Schuster L."/>
            <person name="Cowan T.M."/>
            <person name="Smanski M.J."/>
            <person name="Chevrette M.G."/>
            <person name="De Carvalho L.P.S."/>
            <person name="Shen B."/>
        </authorList>
    </citation>
    <scope>NUCLEOTIDE SEQUENCE [LARGE SCALE GENOMIC DNA]</scope>
    <source>
        <strain evidence="2 3">NPDC020979</strain>
    </source>
</reference>
<comment type="caution">
    <text evidence="2">The sequence shown here is derived from an EMBL/GenBank/DDBJ whole genome shotgun (WGS) entry which is preliminary data.</text>
</comment>
<gene>
    <name evidence="2" type="ORF">ACH4TF_33560</name>
</gene>